<dbReference type="InterPro" id="IPR036179">
    <property type="entry name" value="Ig-like_dom_sf"/>
</dbReference>
<evidence type="ECO:0000313" key="3">
    <source>
        <dbReference type="EMBL" id="KAJ1093703.1"/>
    </source>
</evidence>
<feature type="chain" id="PRO_5043865904" description="Ig-like domain-containing protein" evidence="1">
    <location>
        <begin position="21"/>
        <end position="222"/>
    </location>
</feature>
<keyword evidence="1" id="KW-0732">Signal</keyword>
<sequence>MAGTTFLIVFSAIFIQFCRSQQLSQPTSVSVSPGGTVQLRCTLSSGYNIGSYRVHWYQQRMGGVPVFVYHYYTSSDQGRGEGIPDRFSVTPDTAGNLWNLVVNSVRMEDDADYYCCTWVSVYTVIQTYEELRQNLFLCSLSRPLGQSPPELSCKHTVGISRSLIAVVYSLPGFTSSRCSLCRLVSTSLSEILLHKSSLSCCTLDLCMQKAAAEACGTITRPK</sequence>
<dbReference type="InterPro" id="IPR050150">
    <property type="entry name" value="IgV_Light_Chain"/>
</dbReference>
<protein>
    <recommendedName>
        <fullName evidence="2">Ig-like domain-containing protein</fullName>
    </recommendedName>
</protein>
<gene>
    <name evidence="3" type="ORF">NDU88_006798</name>
</gene>
<feature type="domain" description="Ig-like" evidence="2">
    <location>
        <begin position="20"/>
        <end position="115"/>
    </location>
</feature>
<dbReference type="Proteomes" id="UP001066276">
    <property type="component" value="Chromosome 11"/>
</dbReference>
<dbReference type="SMART" id="SM00406">
    <property type="entry name" value="IGv"/>
    <property type="match status" value="1"/>
</dbReference>
<dbReference type="Pfam" id="PF07686">
    <property type="entry name" value="V-set"/>
    <property type="match status" value="1"/>
</dbReference>
<organism evidence="3 4">
    <name type="scientific">Pleurodeles waltl</name>
    <name type="common">Iberian ribbed newt</name>
    <dbReference type="NCBI Taxonomy" id="8319"/>
    <lineage>
        <taxon>Eukaryota</taxon>
        <taxon>Metazoa</taxon>
        <taxon>Chordata</taxon>
        <taxon>Craniata</taxon>
        <taxon>Vertebrata</taxon>
        <taxon>Euteleostomi</taxon>
        <taxon>Amphibia</taxon>
        <taxon>Batrachia</taxon>
        <taxon>Caudata</taxon>
        <taxon>Salamandroidea</taxon>
        <taxon>Salamandridae</taxon>
        <taxon>Pleurodelinae</taxon>
        <taxon>Pleurodeles</taxon>
    </lineage>
</organism>
<dbReference type="SUPFAM" id="SSF48726">
    <property type="entry name" value="Immunoglobulin"/>
    <property type="match status" value="1"/>
</dbReference>
<proteinExistence type="predicted"/>
<dbReference type="SMART" id="SM00409">
    <property type="entry name" value="IG"/>
    <property type="match status" value="1"/>
</dbReference>
<dbReference type="InterPro" id="IPR007110">
    <property type="entry name" value="Ig-like_dom"/>
</dbReference>
<keyword evidence="4" id="KW-1185">Reference proteome</keyword>
<dbReference type="Gene3D" id="2.60.40.10">
    <property type="entry name" value="Immunoglobulins"/>
    <property type="match status" value="1"/>
</dbReference>
<dbReference type="EMBL" id="JANPWB010000015">
    <property type="protein sequence ID" value="KAJ1093703.1"/>
    <property type="molecule type" value="Genomic_DNA"/>
</dbReference>
<dbReference type="InterPro" id="IPR003599">
    <property type="entry name" value="Ig_sub"/>
</dbReference>
<comment type="caution">
    <text evidence="3">The sequence shown here is derived from an EMBL/GenBank/DDBJ whole genome shotgun (WGS) entry which is preliminary data.</text>
</comment>
<evidence type="ECO:0000313" key="4">
    <source>
        <dbReference type="Proteomes" id="UP001066276"/>
    </source>
</evidence>
<dbReference type="PROSITE" id="PS50835">
    <property type="entry name" value="IG_LIKE"/>
    <property type="match status" value="1"/>
</dbReference>
<dbReference type="InterPro" id="IPR013106">
    <property type="entry name" value="Ig_V-set"/>
</dbReference>
<reference evidence="3" key="1">
    <citation type="journal article" date="2022" name="bioRxiv">
        <title>Sequencing and chromosome-scale assembly of the giantPleurodeles waltlgenome.</title>
        <authorList>
            <person name="Brown T."/>
            <person name="Elewa A."/>
            <person name="Iarovenko S."/>
            <person name="Subramanian E."/>
            <person name="Araus A.J."/>
            <person name="Petzold A."/>
            <person name="Susuki M."/>
            <person name="Suzuki K.-i.T."/>
            <person name="Hayashi T."/>
            <person name="Toyoda A."/>
            <person name="Oliveira C."/>
            <person name="Osipova E."/>
            <person name="Leigh N.D."/>
            <person name="Simon A."/>
            <person name="Yun M.H."/>
        </authorList>
    </citation>
    <scope>NUCLEOTIDE SEQUENCE</scope>
    <source>
        <strain evidence="3">20211129_DDA</strain>
        <tissue evidence="3">Liver</tissue>
    </source>
</reference>
<dbReference type="AlphaFoldDB" id="A0AAV7LXY7"/>
<evidence type="ECO:0000256" key="1">
    <source>
        <dbReference type="SAM" id="SignalP"/>
    </source>
</evidence>
<accession>A0AAV7LXY7</accession>
<dbReference type="PANTHER" id="PTHR23267">
    <property type="entry name" value="IMMUNOGLOBULIN LIGHT CHAIN"/>
    <property type="match status" value="1"/>
</dbReference>
<dbReference type="InterPro" id="IPR013783">
    <property type="entry name" value="Ig-like_fold"/>
</dbReference>
<name>A0AAV7LXY7_PLEWA</name>
<evidence type="ECO:0000259" key="2">
    <source>
        <dbReference type="PROSITE" id="PS50835"/>
    </source>
</evidence>
<feature type="signal peptide" evidence="1">
    <location>
        <begin position="1"/>
        <end position="20"/>
    </location>
</feature>